<proteinExistence type="predicted"/>
<organism evidence="1 2">
    <name type="scientific">Lachancea nothofagi CBS 11611</name>
    <dbReference type="NCBI Taxonomy" id="1266666"/>
    <lineage>
        <taxon>Eukaryota</taxon>
        <taxon>Fungi</taxon>
        <taxon>Dikarya</taxon>
        <taxon>Ascomycota</taxon>
        <taxon>Saccharomycotina</taxon>
        <taxon>Saccharomycetes</taxon>
        <taxon>Saccharomycetales</taxon>
        <taxon>Saccharomycetaceae</taxon>
        <taxon>Lachancea</taxon>
    </lineage>
</organism>
<dbReference type="OrthoDB" id="4058291at2759"/>
<evidence type="ECO:0000313" key="2">
    <source>
        <dbReference type="Proteomes" id="UP000189911"/>
    </source>
</evidence>
<reference evidence="2" key="1">
    <citation type="submission" date="2016-03" db="EMBL/GenBank/DDBJ databases">
        <authorList>
            <person name="Devillers Hugo."/>
        </authorList>
    </citation>
    <scope>NUCLEOTIDE SEQUENCE [LARGE SCALE GENOMIC DNA]</scope>
</reference>
<dbReference type="AlphaFoldDB" id="A0A1G4KMS4"/>
<dbReference type="EMBL" id="LT598447">
    <property type="protein sequence ID" value="SCV05841.1"/>
    <property type="molecule type" value="Genomic_DNA"/>
</dbReference>
<dbReference type="Proteomes" id="UP000189911">
    <property type="component" value="Chromosome H"/>
</dbReference>
<evidence type="ECO:0000313" key="1">
    <source>
        <dbReference type="EMBL" id="SCV05841.1"/>
    </source>
</evidence>
<gene>
    <name evidence="1" type="ORF">LANO_0H16358G</name>
</gene>
<accession>A0A1G4KMS4</accession>
<name>A0A1G4KMS4_9SACH</name>
<protein>
    <submittedName>
        <fullName evidence="1">LANO_0H16358g1_1</fullName>
    </submittedName>
</protein>
<keyword evidence="2" id="KW-1185">Reference proteome</keyword>
<sequence length="336" mass="38758">MRAVPTPRKSKSRFVRRKAGQLYQVVSCRKIRRKYNLHHLHQLHRKNTRYSRQQQEHLNALTTPLTLEDFINLSSGPESPTAKHKPLLIASFPNGCARSPRVKLLQKNIFSKLRISRRRYRLRNYNPGLVKFHAQDPPSVDEDCFRSSRLIKRQASKYADVKFNFERQNVVKTICIPFENLEGHGPRFLEFDPERSIRLDDFPSLRFAGNAIHDDKRPQLTQLEAGPGIFSLMKRKVKLKVEQLQWCVSERMPRISFLEYPDVIIMSKVSLPNDSGPNLGDAGVQTLQEKLNALVEASRLAGVTLNSYTRMLQKLETVSPSTTRTLRLAVARHIVK</sequence>